<protein>
    <recommendedName>
        <fullName evidence="3">Antirepressor protein ant N-terminal domain-containing protein</fullName>
    </recommendedName>
</protein>
<dbReference type="Proteomes" id="UP000194139">
    <property type="component" value="Chromosome"/>
</dbReference>
<reference evidence="1 2" key="1">
    <citation type="submission" date="2017-05" db="EMBL/GenBank/DDBJ databases">
        <title>Complete and WGS of Bordetella genogroups.</title>
        <authorList>
            <person name="Spilker T."/>
            <person name="LiPuma J."/>
        </authorList>
    </citation>
    <scope>NUCLEOTIDE SEQUENCE [LARGE SCALE GENOMIC DNA]</scope>
    <source>
        <strain evidence="1 2">AU17164</strain>
    </source>
</reference>
<dbReference type="RefSeq" id="WP_086071384.1">
    <property type="nucleotide sequence ID" value="NZ_CP021109.1"/>
</dbReference>
<evidence type="ECO:0000313" key="2">
    <source>
        <dbReference type="Proteomes" id="UP000194139"/>
    </source>
</evidence>
<dbReference type="AlphaFoldDB" id="A0A1W6YVY9"/>
<proteinExistence type="predicted"/>
<name>A0A1W6YVY9_9BORD</name>
<evidence type="ECO:0008006" key="3">
    <source>
        <dbReference type="Google" id="ProtNLM"/>
    </source>
</evidence>
<dbReference type="EMBL" id="CP021109">
    <property type="protein sequence ID" value="ARP85171.1"/>
    <property type="molecule type" value="Genomic_DNA"/>
</dbReference>
<organism evidence="1 2">
    <name type="scientific">Bordetella genomosp. 9</name>
    <dbReference type="NCBI Taxonomy" id="1416803"/>
    <lineage>
        <taxon>Bacteria</taxon>
        <taxon>Pseudomonadati</taxon>
        <taxon>Pseudomonadota</taxon>
        <taxon>Betaproteobacteria</taxon>
        <taxon>Burkholderiales</taxon>
        <taxon>Alcaligenaceae</taxon>
        <taxon>Bordetella</taxon>
    </lineage>
</organism>
<gene>
    <name evidence="1" type="ORF">CAL13_02265</name>
</gene>
<sequence length="262" mass="30243">MSHQYVDTPFADITIPCIHDGTTVLAAMPGLLQAMELDSWNELRHISNDPDLRELLKRDPKVGLYASAPLMPVAGLLLWLDRLADRHADPALRRRIAVLRHEGFPTLLEYWGERVASSRDDTDAASLKRQFRRLETQIAYLSDALRSEGSEIEKEILRAQLGELCRFPIGVRVAASPRLERFWNTILDRVTEVNHARRKERFLALNFRHLATVLSDRHDAVQLTPELREELKKSRYPHFLGVRVVNSRISQKSLRCWVFNLH</sequence>
<accession>A0A1W6YVY9</accession>
<evidence type="ECO:0000313" key="1">
    <source>
        <dbReference type="EMBL" id="ARP85171.1"/>
    </source>
</evidence>
<keyword evidence="2" id="KW-1185">Reference proteome</keyword>